<dbReference type="CDD" id="cd09112">
    <property type="entry name" value="PLDc_CLS_2"/>
    <property type="match status" value="1"/>
</dbReference>
<reference evidence="2" key="1">
    <citation type="submission" date="2021-01" db="EMBL/GenBank/DDBJ databases">
        <title>Ramlibacter sp. strain AW1 16S ribosomal RNA gene Genome sequencing and assembly.</title>
        <authorList>
            <person name="Kang M."/>
        </authorList>
    </citation>
    <scope>NUCLEOTIDE SEQUENCE</scope>
    <source>
        <strain evidence="2">AW1</strain>
    </source>
</reference>
<dbReference type="EMBL" id="JAEQNA010000001">
    <property type="protein sequence ID" value="MBL0419974.1"/>
    <property type="molecule type" value="Genomic_DNA"/>
</dbReference>
<dbReference type="InterPro" id="IPR001736">
    <property type="entry name" value="PLipase_D/transphosphatidylase"/>
</dbReference>
<dbReference type="Gene3D" id="3.30.870.10">
    <property type="entry name" value="Endonuclease Chain A"/>
    <property type="match status" value="2"/>
</dbReference>
<evidence type="ECO:0000313" key="2">
    <source>
        <dbReference type="EMBL" id="MBL0419974.1"/>
    </source>
</evidence>
<keyword evidence="3" id="KW-1185">Reference proteome</keyword>
<dbReference type="InterPro" id="IPR025202">
    <property type="entry name" value="PLD-like_dom"/>
</dbReference>
<dbReference type="SMART" id="SM00155">
    <property type="entry name" value="PLDc"/>
    <property type="match status" value="2"/>
</dbReference>
<dbReference type="PANTHER" id="PTHR21248:SF22">
    <property type="entry name" value="PHOSPHOLIPASE D"/>
    <property type="match status" value="1"/>
</dbReference>
<dbReference type="SUPFAM" id="SSF56024">
    <property type="entry name" value="Phospholipase D/nuclease"/>
    <property type="match status" value="2"/>
</dbReference>
<protein>
    <recommendedName>
        <fullName evidence="1">PLD phosphodiesterase domain-containing protein</fullName>
    </recommendedName>
</protein>
<accession>A0A937D0Y9</accession>
<dbReference type="GO" id="GO:0008808">
    <property type="term" value="F:cardiolipin synthase activity"/>
    <property type="evidence" value="ECO:0007669"/>
    <property type="project" value="TreeGrafter"/>
</dbReference>
<dbReference type="GO" id="GO:0016020">
    <property type="term" value="C:membrane"/>
    <property type="evidence" value="ECO:0007669"/>
    <property type="project" value="TreeGrafter"/>
</dbReference>
<dbReference type="AlphaFoldDB" id="A0A937D0Y9"/>
<sequence>MHWALRAGVVAATALPWLMLWSARRHTRPRLEGLHRDAPEEDLLGSLAGVGLGSSISGNSVQVLENGAFFDVLVDRIRAARRTVHLETYLWKKGELNDRVVEALCDRARAGVKVRILADAWGAKRIAPEVPRQLRKAGCRLVWFHPFGFYTLGVFGDRDHRKLTVIDGQEAFVGGHCITDNWLGDAQDHDHFADVSVWLRGPIVHSVQSCFGENWGSATGEILIGDDVYPRLDAVGEVGMHAAFVKPTGWAPAVKAVHHAAICMARERIWIQNPYFLPKPEAIVALGRAVSRGVDVRVLTPSPGASDNPVVQHASHRNFENLLRRGVRIFEYPRTLLHQKLMTVDGRWCAVGSSNFDDRSFDTNDELVIGIQDRETTARIDGIFMKYAQEAREVDPREWATRRKPLQKARDHVYYLLNEVL</sequence>
<evidence type="ECO:0000313" key="3">
    <source>
        <dbReference type="Proteomes" id="UP000613011"/>
    </source>
</evidence>
<name>A0A937D0Y9_9BURK</name>
<dbReference type="Pfam" id="PF13091">
    <property type="entry name" value="PLDc_2"/>
    <property type="match status" value="2"/>
</dbReference>
<feature type="domain" description="PLD phosphodiesterase" evidence="1">
    <location>
        <begin position="333"/>
        <end position="360"/>
    </location>
</feature>
<evidence type="ECO:0000259" key="1">
    <source>
        <dbReference type="PROSITE" id="PS50035"/>
    </source>
</evidence>
<dbReference type="PROSITE" id="PS50035">
    <property type="entry name" value="PLD"/>
    <property type="match status" value="2"/>
</dbReference>
<organism evidence="2 3">
    <name type="scientific">Ramlibacter aurantiacus</name>
    <dbReference type="NCBI Taxonomy" id="2801330"/>
    <lineage>
        <taxon>Bacteria</taxon>
        <taxon>Pseudomonadati</taxon>
        <taxon>Pseudomonadota</taxon>
        <taxon>Betaproteobacteria</taxon>
        <taxon>Burkholderiales</taxon>
        <taxon>Comamonadaceae</taxon>
        <taxon>Ramlibacter</taxon>
    </lineage>
</organism>
<dbReference type="CDD" id="cd09110">
    <property type="entry name" value="PLDc_CLS_1"/>
    <property type="match status" value="1"/>
</dbReference>
<dbReference type="PANTHER" id="PTHR21248">
    <property type="entry name" value="CARDIOLIPIN SYNTHASE"/>
    <property type="match status" value="1"/>
</dbReference>
<feature type="domain" description="PLD phosphodiesterase" evidence="1">
    <location>
        <begin position="155"/>
        <end position="182"/>
    </location>
</feature>
<dbReference type="Proteomes" id="UP000613011">
    <property type="component" value="Unassembled WGS sequence"/>
</dbReference>
<gene>
    <name evidence="2" type="ORF">JI739_06405</name>
</gene>
<dbReference type="RefSeq" id="WP_201682972.1">
    <property type="nucleotide sequence ID" value="NZ_JAEQNA010000001.1"/>
</dbReference>
<proteinExistence type="predicted"/>
<dbReference type="GO" id="GO:0032049">
    <property type="term" value="P:cardiolipin biosynthetic process"/>
    <property type="evidence" value="ECO:0007669"/>
    <property type="project" value="UniProtKB-ARBA"/>
</dbReference>
<comment type="caution">
    <text evidence="2">The sequence shown here is derived from an EMBL/GenBank/DDBJ whole genome shotgun (WGS) entry which is preliminary data.</text>
</comment>